<keyword evidence="5" id="KW-1185">Reference proteome</keyword>
<dbReference type="InterPro" id="IPR043129">
    <property type="entry name" value="ATPase_NBD"/>
</dbReference>
<organism evidence="4 5">
    <name type="scientific">Ancylostoma duodenale</name>
    <dbReference type="NCBI Taxonomy" id="51022"/>
    <lineage>
        <taxon>Eukaryota</taxon>
        <taxon>Metazoa</taxon>
        <taxon>Ecdysozoa</taxon>
        <taxon>Nematoda</taxon>
        <taxon>Chromadorea</taxon>
        <taxon>Rhabditida</taxon>
        <taxon>Rhabditina</taxon>
        <taxon>Rhabditomorpha</taxon>
        <taxon>Strongyloidea</taxon>
        <taxon>Ancylostomatidae</taxon>
        <taxon>Ancylostomatinae</taxon>
        <taxon>Ancylostoma</taxon>
    </lineage>
</organism>
<reference evidence="4 5" key="1">
    <citation type="submission" date="2013-12" db="EMBL/GenBank/DDBJ databases">
        <title>Draft genome of the parsitic nematode Ancylostoma duodenale.</title>
        <authorList>
            <person name="Mitreva M."/>
        </authorList>
    </citation>
    <scope>NUCLEOTIDE SEQUENCE [LARGE SCALE GENOMIC DNA]</scope>
    <source>
        <strain evidence="4 5">Zhejiang</strain>
    </source>
</reference>
<evidence type="ECO:0000313" key="5">
    <source>
        <dbReference type="Proteomes" id="UP000054047"/>
    </source>
</evidence>
<gene>
    <name evidence="4" type="ORF">ANCDUO_07883</name>
</gene>
<keyword evidence="3" id="KW-0067">ATP-binding</keyword>
<name>A0A0C2CXU7_9BILA</name>
<proteinExistence type="inferred from homology"/>
<dbReference type="Pfam" id="PF00012">
    <property type="entry name" value="HSP70"/>
    <property type="match status" value="1"/>
</dbReference>
<protein>
    <submittedName>
        <fullName evidence="4">Uncharacterized protein</fullName>
    </submittedName>
</protein>
<dbReference type="SUPFAM" id="SSF53067">
    <property type="entry name" value="Actin-like ATPase domain"/>
    <property type="match status" value="1"/>
</dbReference>
<dbReference type="InterPro" id="IPR013126">
    <property type="entry name" value="Hsp_70_fam"/>
</dbReference>
<dbReference type="GO" id="GO:0140662">
    <property type="term" value="F:ATP-dependent protein folding chaperone"/>
    <property type="evidence" value="ECO:0007669"/>
    <property type="project" value="InterPro"/>
</dbReference>
<evidence type="ECO:0000256" key="1">
    <source>
        <dbReference type="ARBA" id="ARBA00007381"/>
    </source>
</evidence>
<keyword evidence="2" id="KW-0547">Nucleotide-binding</keyword>
<sequence length="73" mass="7977">MYVNSLKLSPRMSIRDVISVSAYSTQEERNVNEKAAETAKLNSLQLLNDGTAAALNDEVTVFEIGFDRTLGGL</sequence>
<dbReference type="GO" id="GO:0005524">
    <property type="term" value="F:ATP binding"/>
    <property type="evidence" value="ECO:0007669"/>
    <property type="project" value="UniProtKB-KW"/>
</dbReference>
<comment type="similarity">
    <text evidence="1">Belongs to the heat shock protein 70 family.</text>
</comment>
<dbReference type="EMBL" id="KN729789">
    <property type="protein sequence ID" value="KIH61838.1"/>
    <property type="molecule type" value="Genomic_DNA"/>
</dbReference>
<accession>A0A0C2CXU7</accession>
<evidence type="ECO:0000313" key="4">
    <source>
        <dbReference type="EMBL" id="KIH61838.1"/>
    </source>
</evidence>
<dbReference type="Proteomes" id="UP000054047">
    <property type="component" value="Unassembled WGS sequence"/>
</dbReference>
<evidence type="ECO:0000256" key="3">
    <source>
        <dbReference type="ARBA" id="ARBA00022840"/>
    </source>
</evidence>
<dbReference type="AlphaFoldDB" id="A0A0C2CXU7"/>
<dbReference type="Gene3D" id="3.30.420.40">
    <property type="match status" value="1"/>
</dbReference>
<evidence type="ECO:0000256" key="2">
    <source>
        <dbReference type="ARBA" id="ARBA00022741"/>
    </source>
</evidence>